<name>A0A5K1JSF3_9APHY</name>
<accession>A0A5K1JSF3</accession>
<reference evidence="1" key="1">
    <citation type="submission" date="2019-10" db="EMBL/GenBank/DDBJ databases">
        <authorList>
            <person name="Nor Muhammad N."/>
        </authorList>
    </citation>
    <scope>NUCLEOTIDE SEQUENCE</scope>
</reference>
<dbReference type="AlphaFoldDB" id="A0A5K1JSF3"/>
<protein>
    <submittedName>
        <fullName evidence="1">N/A</fullName>
    </submittedName>
</protein>
<proteinExistence type="predicted"/>
<dbReference type="EMBL" id="LR724078">
    <property type="protein sequence ID" value="VWO94591.1"/>
    <property type="molecule type" value="Genomic_DNA"/>
</dbReference>
<evidence type="ECO:0000313" key="1">
    <source>
        <dbReference type="EMBL" id="VWO94591.1"/>
    </source>
</evidence>
<organism evidence="1">
    <name type="scientific">Ganoderma boninense</name>
    <dbReference type="NCBI Taxonomy" id="34458"/>
    <lineage>
        <taxon>Eukaryota</taxon>
        <taxon>Fungi</taxon>
        <taxon>Dikarya</taxon>
        <taxon>Basidiomycota</taxon>
        <taxon>Agaricomycotina</taxon>
        <taxon>Agaricomycetes</taxon>
        <taxon>Polyporales</taxon>
        <taxon>Polyporaceae</taxon>
        <taxon>Ganoderma</taxon>
    </lineage>
</organism>
<sequence length="364" mass="41127">MSDFHAPRSLSVDFTHPNPTIVSAYSICRTAEHVVDQPLDDPTKKANLKLINIRILGHLLSQSCLLQDEAISTVAISIVSCRTGAAGPDERDVEALNELGKYYSNYLIRPFRKFKGLTPDVSSPPSRPSSKLTKEKVDQILADTSKSYSKWKDLAMQREDFRCIVTRVLDMTYAEKNQFPRDTKVETLEFCHIFAEPTNYDIEDNTNKRDYSCNTWSMLKSFGYTRIVEDLASAEKIHSLENVMVMSHTLRDHFDKLNMWFEPIEGAPNHYRIRAVWGLPGPLADGQEITLQSTDPRLALPNPEYLRIHAACCRVAHLSGASGLFNKLERDMAADPDPTTEAQDFARALHAHLDHLALTANEIH</sequence>
<gene>
    <name evidence="1" type="primary">I1R980</name>
</gene>